<comment type="similarity">
    <text evidence="3">Belongs to the NAD(P)-dependent epimerase/dehydratase family. GDP-mannose 4,6-dehydratase subfamily.</text>
</comment>
<accession>A0A2M7Z6D5</accession>
<evidence type="ECO:0000256" key="5">
    <source>
        <dbReference type="ARBA" id="ARBA00023239"/>
    </source>
</evidence>
<evidence type="ECO:0000256" key="6">
    <source>
        <dbReference type="ARBA" id="ARBA00059383"/>
    </source>
</evidence>
<dbReference type="EMBL" id="PFVJ01000059">
    <property type="protein sequence ID" value="PJA89706.1"/>
    <property type="molecule type" value="Genomic_DNA"/>
</dbReference>
<dbReference type="Gene3D" id="3.90.25.10">
    <property type="entry name" value="UDP-galactose 4-epimerase, domain 1"/>
    <property type="match status" value="1"/>
</dbReference>
<evidence type="ECO:0000313" key="8">
    <source>
        <dbReference type="EMBL" id="PJA89706.1"/>
    </source>
</evidence>
<dbReference type="InterPro" id="IPR036291">
    <property type="entry name" value="NAD(P)-bd_dom_sf"/>
</dbReference>
<evidence type="ECO:0000256" key="4">
    <source>
        <dbReference type="ARBA" id="ARBA00011989"/>
    </source>
</evidence>
<dbReference type="CDD" id="cd05260">
    <property type="entry name" value="GDP_MD_SDR_e"/>
    <property type="match status" value="1"/>
</dbReference>
<organism evidence="8 9">
    <name type="scientific">Candidatus Magasanikbacteria bacterium CG_4_9_14_3_um_filter_32_9</name>
    <dbReference type="NCBI Taxonomy" id="1974644"/>
    <lineage>
        <taxon>Bacteria</taxon>
        <taxon>Candidatus Magasanikiibacteriota</taxon>
    </lineage>
</organism>
<dbReference type="InterPro" id="IPR006368">
    <property type="entry name" value="GDP_Man_deHydtase"/>
</dbReference>
<dbReference type="PANTHER" id="PTHR43715">
    <property type="entry name" value="GDP-MANNOSE 4,6-DEHYDRATASE"/>
    <property type="match status" value="1"/>
</dbReference>
<feature type="domain" description="NAD(P)-binding" evidence="7">
    <location>
        <begin position="5"/>
        <end position="308"/>
    </location>
</feature>
<comment type="function">
    <text evidence="6">Catalyzes the conversion of GDP-D-mannose to GDP-4-dehydro-6-deoxy-D-mannose.</text>
</comment>
<dbReference type="InterPro" id="IPR016040">
    <property type="entry name" value="NAD(P)-bd_dom"/>
</dbReference>
<keyword evidence="5" id="KW-0456">Lyase</keyword>
<evidence type="ECO:0000313" key="9">
    <source>
        <dbReference type="Proteomes" id="UP000230843"/>
    </source>
</evidence>
<comment type="cofactor">
    <cofactor evidence="2">
        <name>NADP(+)</name>
        <dbReference type="ChEBI" id="CHEBI:58349"/>
    </cofactor>
</comment>
<sequence>MKKAIITGITGQDGAYLAQLLLEKEYVVIGFSRSEKPDLSKLEYLGLADKVLVEKIDLLDLNAVKEMIIKHRPTEIYNLAGQSSVNVSFQEPLETVTYNMLSVQNQLEAIRLIDTSIKFYQATTCEIYSDKNELPITEETQFYPSSPYGVSKVAAHMLVESYRDSYGLFAVSGVLFNHESFLRKNYFIMSLIKTAKAISEGADEYVYLGNADNKRDFGFAPEYVKAMWLMMQNNKPKDYLICSGKSVSIREITEYVLKKFKVSLDRIKIDKKLFRKPNVPDLYGDNSRAKEELGWKYDMDFFQVLDDMIDEQLKSDK</sequence>
<dbReference type="Gene3D" id="3.40.50.720">
    <property type="entry name" value="NAD(P)-binding Rossmann-like Domain"/>
    <property type="match status" value="1"/>
</dbReference>
<dbReference type="AlphaFoldDB" id="A0A2M7Z6D5"/>
<dbReference type="FunFam" id="3.40.50.720:FF:000924">
    <property type="entry name" value="GDP-mannose 4,6 dehydratase"/>
    <property type="match status" value="1"/>
</dbReference>
<gene>
    <name evidence="8" type="ORF">CO137_02840</name>
</gene>
<dbReference type="GO" id="GO:0008446">
    <property type="term" value="F:GDP-mannose 4,6-dehydratase activity"/>
    <property type="evidence" value="ECO:0007669"/>
    <property type="project" value="UniProtKB-EC"/>
</dbReference>
<evidence type="ECO:0000256" key="2">
    <source>
        <dbReference type="ARBA" id="ARBA00001937"/>
    </source>
</evidence>
<reference evidence="9" key="1">
    <citation type="submission" date="2017-09" db="EMBL/GenBank/DDBJ databases">
        <title>Depth-based differentiation of microbial function through sediment-hosted aquifers and enrichment of novel symbionts in the deep terrestrial subsurface.</title>
        <authorList>
            <person name="Probst A.J."/>
            <person name="Ladd B."/>
            <person name="Jarett J.K."/>
            <person name="Geller-Mcgrath D.E."/>
            <person name="Sieber C.M.K."/>
            <person name="Emerson J.B."/>
            <person name="Anantharaman K."/>
            <person name="Thomas B.C."/>
            <person name="Malmstrom R."/>
            <person name="Stieglmeier M."/>
            <person name="Klingl A."/>
            <person name="Woyke T."/>
            <person name="Ryan C.M."/>
            <person name="Banfield J.F."/>
        </authorList>
    </citation>
    <scope>NUCLEOTIDE SEQUENCE [LARGE SCALE GENOMIC DNA]</scope>
</reference>
<dbReference type="SUPFAM" id="SSF51735">
    <property type="entry name" value="NAD(P)-binding Rossmann-fold domains"/>
    <property type="match status" value="1"/>
</dbReference>
<name>A0A2M7Z6D5_9BACT</name>
<dbReference type="GO" id="GO:0042351">
    <property type="term" value="P:'de novo' GDP-L-fucose biosynthetic process"/>
    <property type="evidence" value="ECO:0007669"/>
    <property type="project" value="TreeGrafter"/>
</dbReference>
<evidence type="ECO:0000259" key="7">
    <source>
        <dbReference type="Pfam" id="PF16363"/>
    </source>
</evidence>
<dbReference type="Proteomes" id="UP000230843">
    <property type="component" value="Unassembled WGS sequence"/>
</dbReference>
<dbReference type="EC" id="4.2.1.47" evidence="4"/>
<dbReference type="PANTHER" id="PTHR43715:SF1">
    <property type="entry name" value="GDP-MANNOSE 4,6 DEHYDRATASE"/>
    <property type="match status" value="1"/>
</dbReference>
<comment type="caution">
    <text evidence="8">The sequence shown here is derived from an EMBL/GenBank/DDBJ whole genome shotgun (WGS) entry which is preliminary data.</text>
</comment>
<protein>
    <recommendedName>
        <fullName evidence="4">GDP-mannose 4,6-dehydratase</fullName>
        <ecNumber evidence="4">4.2.1.47</ecNumber>
    </recommendedName>
</protein>
<comment type="catalytic activity">
    <reaction evidence="1">
        <text>GDP-alpha-D-mannose = GDP-4-dehydro-alpha-D-rhamnose + H2O</text>
        <dbReference type="Rhea" id="RHEA:23820"/>
        <dbReference type="ChEBI" id="CHEBI:15377"/>
        <dbReference type="ChEBI" id="CHEBI:57527"/>
        <dbReference type="ChEBI" id="CHEBI:57964"/>
        <dbReference type="EC" id="4.2.1.47"/>
    </reaction>
</comment>
<proteinExistence type="inferred from homology"/>
<evidence type="ECO:0000256" key="1">
    <source>
        <dbReference type="ARBA" id="ARBA00000188"/>
    </source>
</evidence>
<evidence type="ECO:0000256" key="3">
    <source>
        <dbReference type="ARBA" id="ARBA00009263"/>
    </source>
</evidence>
<dbReference type="Pfam" id="PF16363">
    <property type="entry name" value="GDP_Man_Dehyd"/>
    <property type="match status" value="1"/>
</dbReference>